<keyword evidence="4" id="KW-0813">Transport</keyword>
<reference evidence="19 20" key="2">
    <citation type="submission" date="2018-11" db="EMBL/GenBank/DDBJ databases">
        <authorList>
            <consortium name="Pathogen Informatics"/>
        </authorList>
    </citation>
    <scope>NUCLEOTIDE SEQUENCE [LARGE SCALE GENOMIC DNA]</scope>
</reference>
<dbReference type="Gene3D" id="3.30.40.10">
    <property type="entry name" value="Zinc/RING finger domain, C3HC4 (zinc finger)"/>
    <property type="match status" value="1"/>
</dbReference>
<dbReference type="SUPFAM" id="SSF57850">
    <property type="entry name" value="RING/U-box"/>
    <property type="match status" value="1"/>
</dbReference>
<keyword evidence="6" id="KW-0812">Transmembrane</keyword>
<dbReference type="EC" id="2.3.2.36" evidence="17"/>
<dbReference type="PANTHER" id="PTHR48178">
    <property type="entry name" value="PEROXISOME BIOGENESIS FACTOR 2"/>
    <property type="match status" value="1"/>
</dbReference>
<organism evidence="21">
    <name type="scientific">Nippostrongylus brasiliensis</name>
    <name type="common">Rat hookworm</name>
    <dbReference type="NCBI Taxonomy" id="27835"/>
    <lineage>
        <taxon>Eukaryota</taxon>
        <taxon>Metazoa</taxon>
        <taxon>Ecdysozoa</taxon>
        <taxon>Nematoda</taxon>
        <taxon>Chromadorea</taxon>
        <taxon>Rhabditida</taxon>
        <taxon>Rhabditina</taxon>
        <taxon>Rhabditomorpha</taxon>
        <taxon>Strongyloidea</taxon>
        <taxon>Heligmosomidae</taxon>
        <taxon>Nippostrongylus</taxon>
    </lineage>
</organism>
<keyword evidence="20" id="KW-1185">Reference proteome</keyword>
<evidence type="ECO:0000256" key="12">
    <source>
        <dbReference type="ARBA" id="ARBA00022989"/>
    </source>
</evidence>
<dbReference type="EMBL" id="UYSL01024026">
    <property type="protein sequence ID" value="VDL82993.1"/>
    <property type="molecule type" value="Genomic_DNA"/>
</dbReference>
<dbReference type="Proteomes" id="UP000271162">
    <property type="component" value="Unassembled WGS sequence"/>
</dbReference>
<keyword evidence="13" id="KW-0472">Membrane</keyword>
<proteinExistence type="inferred from homology"/>
<evidence type="ECO:0000256" key="11">
    <source>
        <dbReference type="ARBA" id="ARBA00022927"/>
    </source>
</evidence>
<dbReference type="WBParaSite" id="NBR_0001926301-mRNA-1">
    <property type="protein sequence ID" value="NBR_0001926301-mRNA-1"/>
    <property type="gene ID" value="NBR_0001926301"/>
</dbReference>
<keyword evidence="12" id="KW-1133">Transmembrane helix</keyword>
<accession>A0A0N4YPU2</accession>
<evidence type="ECO:0000256" key="9">
    <source>
        <dbReference type="ARBA" id="ARBA00022786"/>
    </source>
</evidence>
<evidence type="ECO:0000256" key="10">
    <source>
        <dbReference type="ARBA" id="ARBA00022833"/>
    </source>
</evidence>
<evidence type="ECO:0000256" key="14">
    <source>
        <dbReference type="ARBA" id="ARBA00023140"/>
    </source>
</evidence>
<comment type="subcellular location">
    <subcellularLocation>
        <location evidence="1">Peroxisome membrane</location>
        <topology evidence="1">Multi-pass membrane protein</topology>
    </subcellularLocation>
</comment>
<dbReference type="InterPro" id="IPR006845">
    <property type="entry name" value="Pex_N"/>
</dbReference>
<evidence type="ECO:0000256" key="3">
    <source>
        <dbReference type="ARBA" id="ARBA00008704"/>
    </source>
</evidence>
<evidence type="ECO:0000256" key="5">
    <source>
        <dbReference type="ARBA" id="ARBA00022679"/>
    </source>
</evidence>
<keyword evidence="7" id="KW-0479">Metal-binding</keyword>
<evidence type="ECO:0000256" key="17">
    <source>
        <dbReference type="ARBA" id="ARBA00034523"/>
    </source>
</evidence>
<evidence type="ECO:0000256" key="2">
    <source>
        <dbReference type="ARBA" id="ARBA00004906"/>
    </source>
</evidence>
<evidence type="ECO:0000259" key="18">
    <source>
        <dbReference type="Pfam" id="PF04757"/>
    </source>
</evidence>
<keyword evidence="8" id="KW-0863">Zinc-finger</keyword>
<evidence type="ECO:0000313" key="20">
    <source>
        <dbReference type="Proteomes" id="UP000271162"/>
    </source>
</evidence>
<evidence type="ECO:0000256" key="15">
    <source>
        <dbReference type="ARBA" id="ARBA00032511"/>
    </source>
</evidence>
<dbReference type="GO" id="GO:0061630">
    <property type="term" value="F:ubiquitin protein ligase activity"/>
    <property type="evidence" value="ECO:0007669"/>
    <property type="project" value="UniProtKB-EC"/>
</dbReference>
<keyword evidence="10" id="KW-0862">Zinc</keyword>
<dbReference type="Pfam" id="PF04757">
    <property type="entry name" value="Pex2_Pex12"/>
    <property type="match status" value="1"/>
</dbReference>
<comment type="similarity">
    <text evidence="3">Belongs to the pex2/pex10/pex12 family.</text>
</comment>
<dbReference type="InterPro" id="IPR013083">
    <property type="entry name" value="Znf_RING/FYVE/PHD"/>
</dbReference>
<evidence type="ECO:0000256" key="8">
    <source>
        <dbReference type="ARBA" id="ARBA00022771"/>
    </source>
</evidence>
<dbReference type="OrthoDB" id="1701437at2759"/>
<evidence type="ECO:0000256" key="13">
    <source>
        <dbReference type="ARBA" id="ARBA00023136"/>
    </source>
</evidence>
<keyword evidence="14" id="KW-0576">Peroxisome</keyword>
<dbReference type="AlphaFoldDB" id="A0A0N4YPU2"/>
<feature type="domain" description="Pex N-terminal" evidence="18">
    <location>
        <begin position="17"/>
        <end position="190"/>
    </location>
</feature>
<evidence type="ECO:0000256" key="7">
    <source>
        <dbReference type="ARBA" id="ARBA00022723"/>
    </source>
</evidence>
<evidence type="ECO:0000256" key="6">
    <source>
        <dbReference type="ARBA" id="ARBA00022692"/>
    </source>
</evidence>
<keyword evidence="5" id="KW-0808">Transferase</keyword>
<comment type="pathway">
    <text evidence="2">Protein modification; protein ubiquitination.</text>
</comment>
<dbReference type="GO" id="GO:0008270">
    <property type="term" value="F:zinc ion binding"/>
    <property type="evidence" value="ECO:0007669"/>
    <property type="project" value="UniProtKB-KW"/>
</dbReference>
<evidence type="ECO:0000313" key="19">
    <source>
        <dbReference type="EMBL" id="VDL82993.1"/>
    </source>
</evidence>
<gene>
    <name evidence="19" type="ORF">NBR_LOCUS19264</name>
</gene>
<dbReference type="InterPro" id="IPR025654">
    <property type="entry name" value="PEX2/10"/>
</dbReference>
<keyword evidence="9" id="KW-0833">Ubl conjugation pathway</keyword>
<dbReference type="PANTHER" id="PTHR48178:SF1">
    <property type="entry name" value="PEROXISOME BIOGENESIS FACTOR 2"/>
    <property type="match status" value="1"/>
</dbReference>
<dbReference type="STRING" id="27835.A0A0N4YPU2"/>
<dbReference type="GO" id="GO:0005778">
    <property type="term" value="C:peroxisomal membrane"/>
    <property type="evidence" value="ECO:0007669"/>
    <property type="project" value="UniProtKB-SubCell"/>
</dbReference>
<dbReference type="GO" id="GO:0016558">
    <property type="term" value="P:protein import into peroxisome matrix"/>
    <property type="evidence" value="ECO:0007669"/>
    <property type="project" value="InterPro"/>
</dbReference>
<evidence type="ECO:0000256" key="16">
    <source>
        <dbReference type="ARBA" id="ARBA00034438"/>
    </source>
</evidence>
<sequence length="268" mass="29652">MASESLRVEQVDANILDVEYRQLMERQLELIITELPVTASRICERLKPEIQLLIDGILWTSRAYRGASPGQIEMAIAYKGYTRGKVLLHFFLSVFLSYITKRVASILGHTSAQRILLKTAALMEVGHILHYLNFLRVGGYSTLSESCLSLRNWNGKEQTIGTINYESQNRELLWHTFRDALLLLWPAVAAVSAKWKTHSGGGAMPEGGVALACGRCGRVAVVPMRAQGCGHIACYWCVTSRTPTESARCATCGQETAHITPLGRSALM</sequence>
<protein>
    <recommendedName>
        <fullName evidence="17">RING-type E3 ubiquitin transferase (cysteine targeting)</fullName>
        <ecNumber evidence="17">2.3.2.36</ecNumber>
    </recommendedName>
    <alternativeName>
        <fullName evidence="15">Peroxin-2</fullName>
    </alternativeName>
</protein>
<comment type="catalytic activity">
    <reaction evidence="16">
        <text>[E2 ubiquitin-conjugating enzyme]-S-ubiquitinyl-L-cysteine + [acceptor protein]-L-cysteine = [E2 ubiquitin-conjugating enzyme]-L-cysteine + [acceptor protein]-S-ubiquitinyl-L-cysteine.</text>
        <dbReference type="EC" id="2.3.2.36"/>
    </reaction>
</comment>
<evidence type="ECO:0000256" key="4">
    <source>
        <dbReference type="ARBA" id="ARBA00022448"/>
    </source>
</evidence>
<evidence type="ECO:0000256" key="1">
    <source>
        <dbReference type="ARBA" id="ARBA00004585"/>
    </source>
</evidence>
<reference evidence="21" key="1">
    <citation type="submission" date="2017-02" db="UniProtKB">
        <authorList>
            <consortium name="WormBaseParasite"/>
        </authorList>
    </citation>
    <scope>IDENTIFICATION</scope>
</reference>
<name>A0A0N4YPU2_NIPBR</name>
<keyword evidence="11" id="KW-0653">Protein transport</keyword>
<evidence type="ECO:0000313" key="21">
    <source>
        <dbReference type="WBParaSite" id="NBR_0001926301-mRNA-1"/>
    </source>
</evidence>
<dbReference type="OMA" id="QKCGHVA"/>